<dbReference type="HOGENOM" id="CLU_006493_0_0_1"/>
<dbReference type="GO" id="GO:0046656">
    <property type="term" value="P:folic acid biosynthetic process"/>
    <property type="evidence" value="ECO:0007669"/>
    <property type="project" value="UniProtKB-KW"/>
</dbReference>
<dbReference type="SUPFAM" id="SSF52317">
    <property type="entry name" value="Class I glutamine amidotransferase-like"/>
    <property type="match status" value="1"/>
</dbReference>
<dbReference type="PROSITE" id="PS51273">
    <property type="entry name" value="GATASE_TYPE_1"/>
    <property type="match status" value="1"/>
</dbReference>
<name>G0V6K3_NAUCA</name>
<dbReference type="GO" id="GO:0008153">
    <property type="term" value="P:4-aminobenzoate biosynthetic process"/>
    <property type="evidence" value="ECO:0007669"/>
    <property type="project" value="EnsemblFungi"/>
</dbReference>
<dbReference type="OrthoDB" id="64220at2759"/>
<evidence type="ECO:0000259" key="12">
    <source>
        <dbReference type="Pfam" id="PF04715"/>
    </source>
</evidence>
<sequence>MAILNVLFVDSYDSFTYNLVRLIEQQQIEDGPDEEISTHVTTIHNDTFKTKDQLRDYLKYFDCVVVGPGPGNPVNGSQDVGIISSLFEDNEFKDIPILGVCLGFQALCYSQGALVSELNTIKHGQVYEMTVERKEGLFKGYPEVFNSVRYHSLHVSDPPSSVIPLAYTNDENGRLLMAARIQNTPWYGVQYHPESCCSDSGALLIQNFLSLAQESNMTTGRLIKKIELKEIDPIRFDSILSNLENKIDHSCIYDKQNVIQAKKLIPKIQKFEVGHNADFTLKLCDKIDAHKFIMASSSISPNRGEWSIITLPSDSSSVFTHYNDLQKTTIHKWRDPLLNVETLRTGLETLQPFADPVLKIVNEEKSEFWNRLGEFMKPYLIEEYPELPFIGGLVGIFGYEMGLYVTTNRLSNDMGNIPDSKLVFIENSILINHQKGVLYTVSLNNTFPEEILSLLGDNDKMENLENSTLPWSKTLPNDVNFEIVMPEKKDYTTAFYKCQEYMHKGDSYEICLTTQTKVTPDKKIEPWRIFQTLVQRNPAPFSSYFEFDDIIGGTNVLSLLSTSPERFLKWDRDTCELRPIKGTVRKSETMTVEKATEILKTPKEFGENLMILDLIRNDLYELIPDVHVKEFMSVEEYATVYQLVSVIKAYGISSSKYSGMDILKHSLPPGSMTGAPKKITVELLQEEIEKDLNKHVYNSNRGIYSGVSGYWSANGNGDWSVNIRCMYSYNSGSSWQLGAGGAITVLSTLEGELDEMYTKLESALQVFAK</sequence>
<dbReference type="UniPathway" id="UPA00077">
    <property type="reaction ID" value="UER00149"/>
</dbReference>
<evidence type="ECO:0000256" key="4">
    <source>
        <dbReference type="ARBA" id="ARBA00013139"/>
    </source>
</evidence>
<feature type="domain" description="Anthranilate synthase component I N-terminal" evidence="12">
    <location>
        <begin position="282"/>
        <end position="439"/>
    </location>
</feature>
<dbReference type="Pfam" id="PF00117">
    <property type="entry name" value="GATase"/>
    <property type="match status" value="1"/>
</dbReference>
<dbReference type="Proteomes" id="UP000001640">
    <property type="component" value="Chromosome 1"/>
</dbReference>
<dbReference type="InterPro" id="IPR017926">
    <property type="entry name" value="GATASE"/>
</dbReference>
<dbReference type="GeneID" id="96900580"/>
<dbReference type="PANTHER" id="PTHR11236">
    <property type="entry name" value="AMINOBENZOATE/ANTHRANILATE SYNTHASE"/>
    <property type="match status" value="1"/>
</dbReference>
<dbReference type="NCBIfam" id="TIGR01823">
    <property type="entry name" value="PabB-fungal"/>
    <property type="match status" value="1"/>
</dbReference>
<reference key="2">
    <citation type="submission" date="2011-08" db="EMBL/GenBank/DDBJ databases">
        <title>Genome sequence of Naumovozyma castellii.</title>
        <authorList>
            <person name="Gordon J.L."/>
            <person name="Armisen D."/>
            <person name="Proux-Wera E."/>
            <person name="OhEigeartaigh S.S."/>
            <person name="Byrne K.P."/>
            <person name="Wolfe K.H."/>
        </authorList>
    </citation>
    <scope>NUCLEOTIDE SEQUENCE</scope>
    <source>
        <strain>Type strain:CBS 4309</strain>
    </source>
</reference>
<accession>G0V6K3</accession>
<comment type="similarity">
    <text evidence="3">In the C-terminal section; belongs to the anthranilate synthase component I family.</text>
</comment>
<dbReference type="Gene3D" id="3.60.120.10">
    <property type="entry name" value="Anthranilate synthase"/>
    <property type="match status" value="1"/>
</dbReference>
<dbReference type="MEROPS" id="C26.958"/>
<dbReference type="PRINTS" id="PR00096">
    <property type="entry name" value="GATASE"/>
</dbReference>
<dbReference type="GO" id="GO:0046820">
    <property type="term" value="F:4-amino-4-deoxychorismate synthase activity"/>
    <property type="evidence" value="ECO:0007669"/>
    <property type="project" value="UniProtKB-EC"/>
</dbReference>
<feature type="domain" description="Glutamine amidotransferase" evidence="10">
    <location>
        <begin position="8"/>
        <end position="209"/>
    </location>
</feature>
<dbReference type="NCBIfam" id="TIGR00566">
    <property type="entry name" value="trpG_papA"/>
    <property type="match status" value="1"/>
</dbReference>
<gene>
    <name evidence="13" type="primary">NCAS0A05400</name>
    <name evidence="13" type="ordered locus">NCAS_0A05400</name>
</gene>
<dbReference type="PRINTS" id="PR00097">
    <property type="entry name" value="ANTSNTHASEII"/>
</dbReference>
<dbReference type="InterPro" id="IPR005801">
    <property type="entry name" value="ADC_synthase"/>
</dbReference>
<proteinExistence type="inferred from homology"/>
<dbReference type="AlphaFoldDB" id="G0V6K3"/>
<dbReference type="InterPro" id="IPR019999">
    <property type="entry name" value="Anth_synth_I-like"/>
</dbReference>
<dbReference type="Pfam" id="PF00425">
    <property type="entry name" value="Chorismate_bind"/>
    <property type="match status" value="1"/>
</dbReference>
<comment type="catalytic activity">
    <reaction evidence="1">
        <text>chorismate + L-glutamine = 4-amino-4-deoxychorismate + L-glutamate</text>
        <dbReference type="Rhea" id="RHEA:11672"/>
        <dbReference type="ChEBI" id="CHEBI:29748"/>
        <dbReference type="ChEBI" id="CHEBI:29985"/>
        <dbReference type="ChEBI" id="CHEBI:58359"/>
        <dbReference type="ChEBI" id="CHEBI:58406"/>
        <dbReference type="EC" id="2.6.1.85"/>
    </reaction>
</comment>
<dbReference type="InterPro" id="IPR010117">
    <property type="entry name" value="PabB_fungal"/>
</dbReference>
<reference evidence="13 14" key="1">
    <citation type="journal article" date="2011" name="Proc. Natl. Acad. Sci. U.S.A.">
        <title>Evolutionary erosion of yeast sex chromosomes by mating-type switching accidents.</title>
        <authorList>
            <person name="Gordon J.L."/>
            <person name="Armisen D."/>
            <person name="Proux-Wera E."/>
            <person name="Oheigeartaigh S.S."/>
            <person name="Byrne K.P."/>
            <person name="Wolfe K.H."/>
        </authorList>
    </citation>
    <scope>NUCLEOTIDE SEQUENCE [LARGE SCALE GENOMIC DNA]</scope>
    <source>
        <strain evidence="14">ATCC 76901 / BCRC 22586 / CBS 4309 / NBRC 1992 / NRRL Y-12630</strain>
    </source>
</reference>
<evidence type="ECO:0000256" key="7">
    <source>
        <dbReference type="ARBA" id="ARBA00022962"/>
    </source>
</evidence>
<dbReference type="STRING" id="1064592.G0V6K3"/>
<evidence type="ECO:0000259" key="11">
    <source>
        <dbReference type="Pfam" id="PF00425"/>
    </source>
</evidence>
<organism evidence="13 14">
    <name type="scientific">Naumovozyma castellii</name>
    <name type="common">Yeast</name>
    <name type="synonym">Saccharomyces castellii</name>
    <dbReference type="NCBI Taxonomy" id="27288"/>
    <lineage>
        <taxon>Eukaryota</taxon>
        <taxon>Fungi</taxon>
        <taxon>Dikarya</taxon>
        <taxon>Ascomycota</taxon>
        <taxon>Saccharomycotina</taxon>
        <taxon>Saccharomycetes</taxon>
        <taxon>Saccharomycetales</taxon>
        <taxon>Saccharomycetaceae</taxon>
        <taxon>Naumovozyma</taxon>
    </lineage>
</organism>
<evidence type="ECO:0000256" key="1">
    <source>
        <dbReference type="ARBA" id="ARBA00001000"/>
    </source>
</evidence>
<evidence type="ECO:0000256" key="5">
    <source>
        <dbReference type="ARBA" id="ARBA00022679"/>
    </source>
</evidence>
<evidence type="ECO:0000256" key="3">
    <source>
        <dbReference type="ARBA" id="ARBA00005970"/>
    </source>
</evidence>
<comment type="pathway">
    <text evidence="2">Cofactor biosynthesis; tetrahydrofolate biosynthesis; 4-aminobenzoate from chorismate: step 1/2.</text>
</comment>
<dbReference type="InterPro" id="IPR029062">
    <property type="entry name" value="Class_I_gatase-like"/>
</dbReference>
<dbReference type="EC" id="2.6.1.85" evidence="4"/>
<evidence type="ECO:0000313" key="13">
    <source>
        <dbReference type="EMBL" id="CCC67098.1"/>
    </source>
</evidence>
<dbReference type="Gene3D" id="3.40.50.880">
    <property type="match status" value="1"/>
</dbReference>
<dbReference type="EMBL" id="HE576752">
    <property type="protein sequence ID" value="CCC67098.1"/>
    <property type="molecule type" value="Genomic_DNA"/>
</dbReference>
<dbReference type="KEGG" id="ncs:NCAS_0A05400"/>
<dbReference type="InterPro" id="IPR015890">
    <property type="entry name" value="Chorismate_C"/>
</dbReference>
<dbReference type="InParanoid" id="G0V6K3"/>
<keyword evidence="7" id="KW-0315">Glutamine amidotransferase</keyword>
<dbReference type="GO" id="GO:0046654">
    <property type="term" value="P:tetrahydrofolate biosynthetic process"/>
    <property type="evidence" value="ECO:0007669"/>
    <property type="project" value="UniProtKB-UniPathway"/>
</dbReference>
<dbReference type="GO" id="GO:0000162">
    <property type="term" value="P:L-tryptophan biosynthetic process"/>
    <property type="evidence" value="ECO:0007669"/>
    <property type="project" value="TreeGrafter"/>
</dbReference>
<evidence type="ECO:0000313" key="14">
    <source>
        <dbReference type="Proteomes" id="UP000001640"/>
    </source>
</evidence>
<keyword evidence="14" id="KW-1185">Reference proteome</keyword>
<evidence type="ECO:0000256" key="9">
    <source>
        <dbReference type="ARBA" id="ARBA00031904"/>
    </source>
</evidence>
<evidence type="ECO:0000256" key="2">
    <source>
        <dbReference type="ARBA" id="ARBA00005009"/>
    </source>
</evidence>
<dbReference type="FunCoup" id="G0V6K3">
    <property type="interactions" value="202"/>
</dbReference>
<dbReference type="InterPro" id="IPR006805">
    <property type="entry name" value="Anth_synth_I_N"/>
</dbReference>
<feature type="domain" description="Chorismate-utilising enzyme C-terminal" evidence="11">
    <location>
        <begin position="488"/>
        <end position="759"/>
    </location>
</feature>
<dbReference type="PANTHER" id="PTHR11236:SF18">
    <property type="entry name" value="AMINODEOXYCHORISMATE SYNTHASE"/>
    <property type="match status" value="1"/>
</dbReference>
<dbReference type="CDD" id="cd01743">
    <property type="entry name" value="GATase1_Anthranilate_Synthase"/>
    <property type="match status" value="1"/>
</dbReference>
<keyword evidence="5" id="KW-0808">Transferase</keyword>
<evidence type="ECO:0000259" key="10">
    <source>
        <dbReference type="Pfam" id="PF00117"/>
    </source>
</evidence>
<evidence type="ECO:0000256" key="8">
    <source>
        <dbReference type="ARBA" id="ARBA00031329"/>
    </source>
</evidence>
<dbReference type="RefSeq" id="XP_003673482.1">
    <property type="nucleotide sequence ID" value="XM_003673434.1"/>
</dbReference>
<keyword evidence="6" id="KW-0289">Folate biosynthesis</keyword>
<dbReference type="SUPFAM" id="SSF56322">
    <property type="entry name" value="ADC synthase"/>
    <property type="match status" value="1"/>
</dbReference>
<evidence type="ECO:0000256" key="6">
    <source>
        <dbReference type="ARBA" id="ARBA00022909"/>
    </source>
</evidence>
<dbReference type="GO" id="GO:0005737">
    <property type="term" value="C:cytoplasm"/>
    <property type="evidence" value="ECO:0007669"/>
    <property type="project" value="TreeGrafter"/>
</dbReference>
<dbReference type="eggNOG" id="KOG1224">
    <property type="taxonomic scope" value="Eukaryota"/>
</dbReference>
<dbReference type="OMA" id="DWSVNIR"/>
<protein>
    <recommendedName>
        <fullName evidence="4">aminodeoxychorismate synthase</fullName>
        <ecNumber evidence="4">2.6.1.85</ecNumber>
    </recommendedName>
    <alternativeName>
        <fullName evidence="8">Para-aminobenzoate synthase</fullName>
    </alternativeName>
    <alternativeName>
        <fullName evidence="9">p-aminobenzoic acid synthase</fullName>
    </alternativeName>
</protein>
<dbReference type="Pfam" id="PF04715">
    <property type="entry name" value="Anth_synt_I_N"/>
    <property type="match status" value="1"/>
</dbReference>
<dbReference type="InterPro" id="IPR006221">
    <property type="entry name" value="TrpG/PapA_dom"/>
</dbReference>